<feature type="compositionally biased region" description="Gly residues" evidence="1">
    <location>
        <begin position="112"/>
        <end position="151"/>
    </location>
</feature>
<dbReference type="EMBL" id="JABTTQ020001217">
    <property type="protein sequence ID" value="KAK6133424.1"/>
    <property type="molecule type" value="Genomic_DNA"/>
</dbReference>
<gene>
    <name evidence="3" type="ORF">DH2020_032836</name>
</gene>
<accession>A0ABR0VH54</accession>
<feature type="region of interest" description="Disordered" evidence="1">
    <location>
        <begin position="36"/>
        <end position="166"/>
    </location>
</feature>
<sequence>MAVLLKCSCIAVMALLSLSLGSAHRIQSSTFFKPKTAQIASEPDPSIRDDISDPKWSVKPKAAQIASEPDPSIRDDISDPKWSGGSKWSGGGGGGGGWTSGGSPGYGDETPGSGGYGRGGGGGGGSNGGGGGGGGGGGSGSGYGYGGGSGGSSDMPPDGEPFHCRPITCGDPYGCSGFTLYLNHHERAFDTSKNVVRENYQSDRVSDAMAPESG</sequence>
<evidence type="ECO:0000313" key="3">
    <source>
        <dbReference type="EMBL" id="KAK6133424.1"/>
    </source>
</evidence>
<name>A0ABR0VH54_REHGL</name>
<dbReference type="Proteomes" id="UP001318860">
    <property type="component" value="Unassembled WGS sequence"/>
</dbReference>
<protein>
    <submittedName>
        <fullName evidence="3">Uncharacterized protein</fullName>
    </submittedName>
</protein>
<comment type="caution">
    <text evidence="3">The sequence shown here is derived from an EMBL/GenBank/DDBJ whole genome shotgun (WGS) entry which is preliminary data.</text>
</comment>
<organism evidence="3 4">
    <name type="scientific">Rehmannia glutinosa</name>
    <name type="common">Chinese foxglove</name>
    <dbReference type="NCBI Taxonomy" id="99300"/>
    <lineage>
        <taxon>Eukaryota</taxon>
        <taxon>Viridiplantae</taxon>
        <taxon>Streptophyta</taxon>
        <taxon>Embryophyta</taxon>
        <taxon>Tracheophyta</taxon>
        <taxon>Spermatophyta</taxon>
        <taxon>Magnoliopsida</taxon>
        <taxon>eudicotyledons</taxon>
        <taxon>Gunneridae</taxon>
        <taxon>Pentapetalae</taxon>
        <taxon>asterids</taxon>
        <taxon>lamiids</taxon>
        <taxon>Lamiales</taxon>
        <taxon>Orobanchaceae</taxon>
        <taxon>Rehmannieae</taxon>
        <taxon>Rehmannia</taxon>
    </lineage>
</organism>
<feature type="compositionally biased region" description="Gly residues" evidence="1">
    <location>
        <begin position="87"/>
        <end position="105"/>
    </location>
</feature>
<proteinExistence type="predicted"/>
<keyword evidence="4" id="KW-1185">Reference proteome</keyword>
<feature type="chain" id="PRO_5045207023" evidence="2">
    <location>
        <begin position="24"/>
        <end position="214"/>
    </location>
</feature>
<evidence type="ECO:0000313" key="4">
    <source>
        <dbReference type="Proteomes" id="UP001318860"/>
    </source>
</evidence>
<evidence type="ECO:0000256" key="2">
    <source>
        <dbReference type="SAM" id="SignalP"/>
    </source>
</evidence>
<evidence type="ECO:0000256" key="1">
    <source>
        <dbReference type="SAM" id="MobiDB-lite"/>
    </source>
</evidence>
<keyword evidence="2" id="KW-0732">Signal</keyword>
<reference evidence="3 4" key="1">
    <citation type="journal article" date="2021" name="Comput. Struct. Biotechnol. J.">
        <title>De novo genome assembly of the potent medicinal plant Rehmannia glutinosa using nanopore technology.</title>
        <authorList>
            <person name="Ma L."/>
            <person name="Dong C."/>
            <person name="Song C."/>
            <person name="Wang X."/>
            <person name="Zheng X."/>
            <person name="Niu Y."/>
            <person name="Chen S."/>
            <person name="Feng W."/>
        </authorList>
    </citation>
    <scope>NUCLEOTIDE SEQUENCE [LARGE SCALE GENOMIC DNA]</scope>
    <source>
        <strain evidence="3">DH-2019</strain>
    </source>
</reference>
<feature type="signal peptide" evidence="2">
    <location>
        <begin position="1"/>
        <end position="23"/>
    </location>
</feature>